<comment type="caution">
    <text evidence="1">The sequence shown here is derived from an EMBL/GenBank/DDBJ whole genome shotgun (WGS) entry which is preliminary data.</text>
</comment>
<proteinExistence type="predicted"/>
<name>A0ABQ7E4F4_BRACR</name>
<gene>
    <name evidence="1" type="ORF">DY000_02023018</name>
</gene>
<organism evidence="1 2">
    <name type="scientific">Brassica cretica</name>
    <name type="common">Mustard</name>
    <dbReference type="NCBI Taxonomy" id="69181"/>
    <lineage>
        <taxon>Eukaryota</taxon>
        <taxon>Viridiplantae</taxon>
        <taxon>Streptophyta</taxon>
        <taxon>Embryophyta</taxon>
        <taxon>Tracheophyta</taxon>
        <taxon>Spermatophyta</taxon>
        <taxon>Magnoliopsida</taxon>
        <taxon>eudicotyledons</taxon>
        <taxon>Gunneridae</taxon>
        <taxon>Pentapetalae</taxon>
        <taxon>rosids</taxon>
        <taxon>malvids</taxon>
        <taxon>Brassicales</taxon>
        <taxon>Brassicaceae</taxon>
        <taxon>Brassiceae</taxon>
        <taxon>Brassica</taxon>
    </lineage>
</organism>
<dbReference type="Proteomes" id="UP000266723">
    <property type="component" value="Unassembled WGS sequence"/>
</dbReference>
<dbReference type="EMBL" id="QGKV02000299">
    <property type="protein sequence ID" value="KAF3591676.1"/>
    <property type="molecule type" value="Genomic_DNA"/>
</dbReference>
<reference evidence="1 2" key="1">
    <citation type="journal article" date="2020" name="BMC Genomics">
        <title>Intraspecific diversification of the crop wild relative Brassica cretica Lam. using demographic model selection.</title>
        <authorList>
            <person name="Kioukis A."/>
            <person name="Michalopoulou V.A."/>
            <person name="Briers L."/>
            <person name="Pirintsos S."/>
            <person name="Studholme D.J."/>
            <person name="Pavlidis P."/>
            <person name="Sarris P.F."/>
        </authorList>
    </citation>
    <scope>NUCLEOTIDE SEQUENCE [LARGE SCALE GENOMIC DNA]</scope>
    <source>
        <strain evidence="2">cv. PFS-1207/04</strain>
    </source>
</reference>
<sequence length="93" mass="10460">MFVCGRGREDFDYVVHIDANITTNKEEERSLKFVDKELKLDVVDIESSPPPKPPVKTSQLLFPVSHTMDSELNIVMDELGEAAVVRARHSPPP</sequence>
<protein>
    <submittedName>
        <fullName evidence="1">Uncharacterized protein</fullName>
    </submittedName>
</protein>
<keyword evidence="2" id="KW-1185">Reference proteome</keyword>
<evidence type="ECO:0000313" key="1">
    <source>
        <dbReference type="EMBL" id="KAF3591676.1"/>
    </source>
</evidence>
<accession>A0ABQ7E4F4</accession>
<evidence type="ECO:0000313" key="2">
    <source>
        <dbReference type="Proteomes" id="UP000266723"/>
    </source>
</evidence>